<comment type="caution">
    <text evidence="2">The sequence shown here is derived from an EMBL/GenBank/DDBJ whole genome shotgun (WGS) entry which is preliminary data.</text>
</comment>
<name>A0AAV5I1U7_9ROSI</name>
<gene>
    <name evidence="2" type="ORF">SLEP1_g7083</name>
</gene>
<evidence type="ECO:0000313" key="2">
    <source>
        <dbReference type="EMBL" id="GKU93491.1"/>
    </source>
</evidence>
<evidence type="ECO:0000313" key="3">
    <source>
        <dbReference type="Proteomes" id="UP001054252"/>
    </source>
</evidence>
<accession>A0AAV5I1U7</accession>
<dbReference type="Proteomes" id="UP001054252">
    <property type="component" value="Unassembled WGS sequence"/>
</dbReference>
<dbReference type="GO" id="GO:0005634">
    <property type="term" value="C:nucleus"/>
    <property type="evidence" value="ECO:0007669"/>
    <property type="project" value="TreeGrafter"/>
</dbReference>
<keyword evidence="1" id="KW-0677">Repeat</keyword>
<reference evidence="2 3" key="1">
    <citation type="journal article" date="2021" name="Commun. Biol.">
        <title>The genome of Shorea leprosula (Dipterocarpaceae) highlights the ecological relevance of drought in aseasonal tropical rainforests.</title>
        <authorList>
            <person name="Ng K.K.S."/>
            <person name="Kobayashi M.J."/>
            <person name="Fawcett J.A."/>
            <person name="Hatakeyama M."/>
            <person name="Paape T."/>
            <person name="Ng C.H."/>
            <person name="Ang C.C."/>
            <person name="Tnah L.H."/>
            <person name="Lee C.T."/>
            <person name="Nishiyama T."/>
            <person name="Sese J."/>
            <person name="O'Brien M.J."/>
            <person name="Copetti D."/>
            <person name="Mohd Noor M.I."/>
            <person name="Ong R.C."/>
            <person name="Putra M."/>
            <person name="Sireger I.Z."/>
            <person name="Indrioko S."/>
            <person name="Kosugi Y."/>
            <person name="Izuno A."/>
            <person name="Isagi Y."/>
            <person name="Lee S.L."/>
            <person name="Shimizu K.K."/>
        </authorList>
    </citation>
    <scope>NUCLEOTIDE SEQUENCE [LARGE SCALE GENOMIC DNA]</scope>
    <source>
        <strain evidence="2">214</strain>
    </source>
</reference>
<organism evidence="2 3">
    <name type="scientific">Rubroshorea leprosula</name>
    <dbReference type="NCBI Taxonomy" id="152421"/>
    <lineage>
        <taxon>Eukaryota</taxon>
        <taxon>Viridiplantae</taxon>
        <taxon>Streptophyta</taxon>
        <taxon>Embryophyta</taxon>
        <taxon>Tracheophyta</taxon>
        <taxon>Spermatophyta</taxon>
        <taxon>Magnoliopsida</taxon>
        <taxon>eudicotyledons</taxon>
        <taxon>Gunneridae</taxon>
        <taxon>Pentapetalae</taxon>
        <taxon>rosids</taxon>
        <taxon>malvids</taxon>
        <taxon>Malvales</taxon>
        <taxon>Dipterocarpaceae</taxon>
        <taxon>Rubroshorea</taxon>
    </lineage>
</organism>
<proteinExistence type="predicted"/>
<protein>
    <submittedName>
        <fullName evidence="2">Uncharacterized protein</fullName>
    </submittedName>
</protein>
<dbReference type="GO" id="GO:0060090">
    <property type="term" value="F:molecular adaptor activity"/>
    <property type="evidence" value="ECO:0007669"/>
    <property type="project" value="TreeGrafter"/>
</dbReference>
<evidence type="ECO:0000256" key="1">
    <source>
        <dbReference type="ARBA" id="ARBA00022737"/>
    </source>
</evidence>
<keyword evidence="3" id="KW-1185">Reference proteome</keyword>
<sequence>MNCITSCVHVAHVNDVLEHKKNLMHVLLLCLSPGLTWTVKVSAFPSIKELCLRLHSILEDSNEAILQASATSFVQELLTGVAPKIIECVITIKIAQVHVAASKCLLEITKLCKHISSVHWTETGIKGELLNQIEAEKNEQAKSLLRKCVEILENLEQANIQET</sequence>
<dbReference type="GO" id="GO:0005737">
    <property type="term" value="C:cytoplasm"/>
    <property type="evidence" value="ECO:0007669"/>
    <property type="project" value="TreeGrafter"/>
</dbReference>
<dbReference type="PANTHER" id="PTHR23346">
    <property type="entry name" value="TRANSLATIONAL ACTIVATOR GCN1-RELATED"/>
    <property type="match status" value="1"/>
</dbReference>
<dbReference type="GO" id="GO:0036503">
    <property type="term" value="P:ERAD pathway"/>
    <property type="evidence" value="ECO:0007669"/>
    <property type="project" value="TreeGrafter"/>
</dbReference>
<dbReference type="AlphaFoldDB" id="A0AAV5I1U7"/>
<dbReference type="PANTHER" id="PTHR23346:SF19">
    <property type="entry name" value="PROTEASOME ADAPTER AND SCAFFOLD PROTEIN ECM29"/>
    <property type="match status" value="1"/>
</dbReference>
<dbReference type="EMBL" id="BPVZ01000007">
    <property type="protein sequence ID" value="GKU93491.1"/>
    <property type="molecule type" value="Genomic_DNA"/>
</dbReference>